<feature type="domain" description="SIS" evidence="2">
    <location>
        <begin position="29"/>
        <end position="181"/>
    </location>
</feature>
<reference evidence="3 4" key="1">
    <citation type="submission" date="2018-10" db="EMBL/GenBank/DDBJ databases">
        <title>Genomic Encyclopedia of Type Strains, Phase IV (KMG-IV): sequencing the most valuable type-strain genomes for metagenomic binning, comparative biology and taxonomic classification.</title>
        <authorList>
            <person name="Goeker M."/>
        </authorList>
    </citation>
    <scope>NUCLEOTIDE SEQUENCE [LARGE SCALE GENOMIC DNA]</scope>
    <source>
        <strain evidence="3 4">DSM 23229</strain>
    </source>
</reference>
<feature type="domain" description="SIS" evidence="2">
    <location>
        <begin position="193"/>
        <end position="329"/>
    </location>
</feature>
<gene>
    <name evidence="3" type="ORF">C7446_2488</name>
</gene>
<dbReference type="InterPro" id="IPR001347">
    <property type="entry name" value="SIS_dom"/>
</dbReference>
<dbReference type="PANTHER" id="PTHR10937:SF8">
    <property type="entry name" value="AMINOTRANSFERASE-RELATED"/>
    <property type="match status" value="1"/>
</dbReference>
<dbReference type="RefSeq" id="WP_211327949.1">
    <property type="nucleotide sequence ID" value="NZ_RBIN01000007.1"/>
</dbReference>
<accession>A0A420WUE9</accession>
<sequence length="339" mass="35769">MSLMREEALSAPERVASQLAANEVATRALADRLKQRPPRALISVARGSSDHAVAFISYLVMQRLAIPAASLPLSLTTLEETAWRVDEMLALAISQSGRSPDLIDMQRALGAGGAMTVAMVNVPDSPLAQASETTLALHAGEERSVAATKSFLAALAAGAQLVGAWSGDDALLEAVTQLPARLREAAASDWSPAIAPLRDASHMMVVGRGSTLAIAQEAALKFKETCGIQAEAFSGAEIQHGPMALVDEGYPVLILAPPGNGQAGLLELAGSFRSRGACVLLAADHSVAERDLTLTCADHSLLHPLCAIQSFYPMIEQLARARGLDPDHPRHLRKVTETR</sequence>
<dbReference type="Proteomes" id="UP000281975">
    <property type="component" value="Unassembled WGS sequence"/>
</dbReference>
<dbReference type="GO" id="GO:1901135">
    <property type="term" value="P:carbohydrate derivative metabolic process"/>
    <property type="evidence" value="ECO:0007669"/>
    <property type="project" value="InterPro"/>
</dbReference>
<dbReference type="InterPro" id="IPR046348">
    <property type="entry name" value="SIS_dom_sf"/>
</dbReference>
<keyword evidence="1" id="KW-0677">Repeat</keyword>
<dbReference type="CDD" id="cd05008">
    <property type="entry name" value="SIS_GlmS_GlmD_1"/>
    <property type="match status" value="1"/>
</dbReference>
<proteinExistence type="predicted"/>
<protein>
    <submittedName>
        <fullName evidence="3">Glutamine--fructose-6-phosphate transaminase</fullName>
    </submittedName>
</protein>
<dbReference type="PROSITE" id="PS51464">
    <property type="entry name" value="SIS"/>
    <property type="match status" value="2"/>
</dbReference>
<evidence type="ECO:0000256" key="1">
    <source>
        <dbReference type="ARBA" id="ARBA00022737"/>
    </source>
</evidence>
<dbReference type="AlphaFoldDB" id="A0A420WUE9"/>
<keyword evidence="4" id="KW-1185">Reference proteome</keyword>
<dbReference type="InterPro" id="IPR035466">
    <property type="entry name" value="GlmS/AgaS_SIS"/>
</dbReference>
<dbReference type="Gene3D" id="3.40.50.10490">
    <property type="entry name" value="Glucose-6-phosphate isomerase like protein, domain 1"/>
    <property type="match status" value="2"/>
</dbReference>
<dbReference type="EMBL" id="RBIN01000007">
    <property type="protein sequence ID" value="RKQ97071.1"/>
    <property type="molecule type" value="Genomic_DNA"/>
</dbReference>
<dbReference type="GO" id="GO:0097367">
    <property type="term" value="F:carbohydrate derivative binding"/>
    <property type="evidence" value="ECO:0007669"/>
    <property type="project" value="InterPro"/>
</dbReference>
<evidence type="ECO:0000313" key="3">
    <source>
        <dbReference type="EMBL" id="RKQ97071.1"/>
    </source>
</evidence>
<name>A0A420WUE9_9GAMM</name>
<comment type="caution">
    <text evidence="3">The sequence shown here is derived from an EMBL/GenBank/DDBJ whole genome shotgun (WGS) entry which is preliminary data.</text>
</comment>
<dbReference type="PANTHER" id="PTHR10937">
    <property type="entry name" value="GLUCOSAMINE--FRUCTOSE-6-PHOSPHATE AMINOTRANSFERASE, ISOMERIZING"/>
    <property type="match status" value="1"/>
</dbReference>
<dbReference type="Pfam" id="PF01380">
    <property type="entry name" value="SIS"/>
    <property type="match status" value="2"/>
</dbReference>
<organism evidence="3 4">
    <name type="scientific">Kushneria sinocarnis</name>
    <dbReference type="NCBI Taxonomy" id="595502"/>
    <lineage>
        <taxon>Bacteria</taxon>
        <taxon>Pseudomonadati</taxon>
        <taxon>Pseudomonadota</taxon>
        <taxon>Gammaproteobacteria</taxon>
        <taxon>Oceanospirillales</taxon>
        <taxon>Halomonadaceae</taxon>
        <taxon>Kushneria</taxon>
    </lineage>
</organism>
<evidence type="ECO:0000259" key="2">
    <source>
        <dbReference type="PROSITE" id="PS51464"/>
    </source>
</evidence>
<dbReference type="SUPFAM" id="SSF53697">
    <property type="entry name" value="SIS domain"/>
    <property type="match status" value="1"/>
</dbReference>
<dbReference type="CDD" id="cd05009">
    <property type="entry name" value="SIS_GlmS_GlmD_2"/>
    <property type="match status" value="1"/>
</dbReference>
<dbReference type="InterPro" id="IPR035490">
    <property type="entry name" value="GlmS/FrlB_SIS"/>
</dbReference>
<evidence type="ECO:0000313" key="4">
    <source>
        <dbReference type="Proteomes" id="UP000281975"/>
    </source>
</evidence>